<dbReference type="PANTHER" id="PTHR11474">
    <property type="entry name" value="TYROSINASE FAMILY MEMBER"/>
    <property type="match status" value="1"/>
</dbReference>
<dbReference type="PRINTS" id="PR00092">
    <property type="entry name" value="TYROSINASE"/>
</dbReference>
<evidence type="ECO:0000313" key="5">
    <source>
        <dbReference type="EMBL" id="KAJ8302998.1"/>
    </source>
</evidence>
<dbReference type="EMBL" id="JARBDR010000917">
    <property type="protein sequence ID" value="KAJ8302998.1"/>
    <property type="molecule type" value="Genomic_DNA"/>
</dbReference>
<dbReference type="InterPro" id="IPR008922">
    <property type="entry name" value="Di-copper_centre_dom_sf"/>
</dbReference>
<keyword evidence="6" id="KW-1185">Reference proteome</keyword>
<proteinExistence type="predicted"/>
<evidence type="ECO:0000256" key="2">
    <source>
        <dbReference type="ARBA" id="ARBA00023008"/>
    </source>
</evidence>
<dbReference type="PANTHER" id="PTHR11474:SF126">
    <property type="entry name" value="TYROSINASE-LIKE PROTEIN TYR-1-RELATED"/>
    <property type="match status" value="1"/>
</dbReference>
<keyword evidence="1" id="KW-0479">Metal-binding</keyword>
<dbReference type="Pfam" id="PF00264">
    <property type="entry name" value="Tyrosinase"/>
    <property type="match status" value="1"/>
</dbReference>
<dbReference type="Gene3D" id="1.10.1280.10">
    <property type="entry name" value="Di-copper center containing domain from catechol oxidase"/>
    <property type="match status" value="1"/>
</dbReference>
<feature type="domain" description="Tyrosinase copper-binding" evidence="4">
    <location>
        <begin position="229"/>
        <end position="240"/>
    </location>
</feature>
<organism evidence="5 6">
    <name type="scientific">Tegillarca granosa</name>
    <name type="common">Malaysian cockle</name>
    <name type="synonym">Anadara granosa</name>
    <dbReference type="NCBI Taxonomy" id="220873"/>
    <lineage>
        <taxon>Eukaryota</taxon>
        <taxon>Metazoa</taxon>
        <taxon>Spiralia</taxon>
        <taxon>Lophotrochozoa</taxon>
        <taxon>Mollusca</taxon>
        <taxon>Bivalvia</taxon>
        <taxon>Autobranchia</taxon>
        <taxon>Pteriomorphia</taxon>
        <taxon>Arcoida</taxon>
        <taxon>Arcoidea</taxon>
        <taxon>Arcidae</taxon>
        <taxon>Tegillarca</taxon>
    </lineage>
</organism>
<accession>A0ABQ9EIC8</accession>
<reference evidence="5 6" key="1">
    <citation type="submission" date="2022-12" db="EMBL/GenBank/DDBJ databases">
        <title>Chromosome-level genome of Tegillarca granosa.</title>
        <authorList>
            <person name="Kim J."/>
        </authorList>
    </citation>
    <scope>NUCLEOTIDE SEQUENCE [LARGE SCALE GENOMIC DNA]</scope>
    <source>
        <strain evidence="5">Teg-2019</strain>
        <tissue evidence="5">Adductor muscle</tissue>
    </source>
</reference>
<dbReference type="InterPro" id="IPR050316">
    <property type="entry name" value="Tyrosinase/Hemocyanin"/>
</dbReference>
<dbReference type="SUPFAM" id="SSF48056">
    <property type="entry name" value="Di-copper centre-containing domain"/>
    <property type="match status" value="1"/>
</dbReference>
<dbReference type="PROSITE" id="PS00497">
    <property type="entry name" value="TYROSINASE_1"/>
    <property type="match status" value="1"/>
</dbReference>
<name>A0ABQ9EIC8_TEGGR</name>
<gene>
    <name evidence="5" type="ORF">KUTeg_019394</name>
</gene>
<evidence type="ECO:0000259" key="4">
    <source>
        <dbReference type="PROSITE" id="PS00498"/>
    </source>
</evidence>
<sequence>MVVNLTTSEIDYEVAITETDLQWLGTLLVLPREGEVRIRKEYRQMTDKEREQFHKAVNLLKEDKNVTLNKFDILGNVHARWSTAAAAHNGPGFLGWHRVFLLMMENALRQKSENVTIPYWDTTLDAGMSKPYYSVIWSEQFLGTGGGVVTKGPFKNWTTPHGLGKLRRMIYAQGKLMNHKDIKRIMKKRHLNDISFPNANPKNNIEEIHNQAHQWVGGQMRKIEHSAYDPSFYVLHSFVDFLWEEFRNLQKRDGVNPNMDYPKDYGIASHSPLAPMGLGKLVVMDGLSDIWLQGIQYSPRPQCNATHTDCGSRYLKCISSNGRCSLAVE</sequence>
<dbReference type="Proteomes" id="UP001217089">
    <property type="component" value="Unassembled WGS sequence"/>
</dbReference>
<dbReference type="PROSITE" id="PS00498">
    <property type="entry name" value="TYROSINASE_2"/>
    <property type="match status" value="1"/>
</dbReference>
<protein>
    <recommendedName>
        <fullName evidence="3 4">Tyrosinase copper-binding domain-containing protein</fullName>
    </recommendedName>
</protein>
<dbReference type="InterPro" id="IPR002227">
    <property type="entry name" value="Tyrosinase_Cu-bd"/>
</dbReference>
<feature type="domain" description="Tyrosinase copper-binding" evidence="3">
    <location>
        <begin position="88"/>
        <end position="105"/>
    </location>
</feature>
<evidence type="ECO:0000259" key="3">
    <source>
        <dbReference type="PROSITE" id="PS00497"/>
    </source>
</evidence>
<comment type="caution">
    <text evidence="5">The sequence shown here is derived from an EMBL/GenBank/DDBJ whole genome shotgun (WGS) entry which is preliminary data.</text>
</comment>
<keyword evidence="2" id="KW-0186">Copper</keyword>
<evidence type="ECO:0000256" key="1">
    <source>
        <dbReference type="ARBA" id="ARBA00022723"/>
    </source>
</evidence>
<evidence type="ECO:0000313" key="6">
    <source>
        <dbReference type="Proteomes" id="UP001217089"/>
    </source>
</evidence>